<feature type="domain" description="PiggyBac transposable element-derived protein" evidence="1">
    <location>
        <begin position="133"/>
        <end position="239"/>
    </location>
</feature>
<evidence type="ECO:0000313" key="3">
    <source>
        <dbReference type="Proteomes" id="UP001162162"/>
    </source>
</evidence>
<evidence type="ECO:0000259" key="1">
    <source>
        <dbReference type="Pfam" id="PF13843"/>
    </source>
</evidence>
<accession>A0AAV8YRI1</accession>
<proteinExistence type="predicted"/>
<dbReference type="Pfam" id="PF13843">
    <property type="entry name" value="DDE_Tnp_1_7"/>
    <property type="match status" value="1"/>
</dbReference>
<dbReference type="Proteomes" id="UP001162162">
    <property type="component" value="Unassembled WGS sequence"/>
</dbReference>
<protein>
    <recommendedName>
        <fullName evidence="1">PiggyBac transposable element-derived protein domain-containing protein</fullName>
    </recommendedName>
</protein>
<evidence type="ECO:0000313" key="2">
    <source>
        <dbReference type="EMBL" id="KAJ8953447.1"/>
    </source>
</evidence>
<comment type="caution">
    <text evidence="2">The sequence shown here is derived from an EMBL/GenBank/DDBJ whole genome shotgun (WGS) entry which is preliminary data.</text>
</comment>
<gene>
    <name evidence="2" type="ORF">NQ318_023566</name>
</gene>
<dbReference type="InterPro" id="IPR029526">
    <property type="entry name" value="PGBD"/>
</dbReference>
<name>A0AAV8YRI1_9CUCU</name>
<organism evidence="2 3">
    <name type="scientific">Aromia moschata</name>
    <dbReference type="NCBI Taxonomy" id="1265417"/>
    <lineage>
        <taxon>Eukaryota</taxon>
        <taxon>Metazoa</taxon>
        <taxon>Ecdysozoa</taxon>
        <taxon>Arthropoda</taxon>
        <taxon>Hexapoda</taxon>
        <taxon>Insecta</taxon>
        <taxon>Pterygota</taxon>
        <taxon>Neoptera</taxon>
        <taxon>Endopterygota</taxon>
        <taxon>Coleoptera</taxon>
        <taxon>Polyphaga</taxon>
        <taxon>Cucujiformia</taxon>
        <taxon>Chrysomeloidea</taxon>
        <taxon>Cerambycidae</taxon>
        <taxon>Cerambycinae</taxon>
        <taxon>Callichromatini</taxon>
        <taxon>Aromia</taxon>
    </lineage>
</organism>
<dbReference type="PANTHER" id="PTHR47272">
    <property type="entry name" value="DDE_TNP_1_7 DOMAIN-CONTAINING PROTEIN"/>
    <property type="match status" value="1"/>
</dbReference>
<dbReference type="PANTHER" id="PTHR47272:SF1">
    <property type="entry name" value="PIGGYBAC TRANSPOSABLE ELEMENT-DERIVED PROTEIN 3-LIKE"/>
    <property type="match status" value="1"/>
</dbReference>
<keyword evidence="3" id="KW-1185">Reference proteome</keyword>
<dbReference type="AlphaFoldDB" id="A0AAV8YRI1"/>
<dbReference type="EMBL" id="JAPWTK010000056">
    <property type="protein sequence ID" value="KAJ8953447.1"/>
    <property type="molecule type" value="Genomic_DNA"/>
</dbReference>
<sequence length="243" mass="28708">MIIIYFPKVRRVIKRFMMDFPEIRPQTFYGNKSKTIICDIPSESEDSELSDDDDQMEMIPHVDAETEFQDIDDLIDLDDVPLARLFDLPPNSIYFSKNEENITWRDSRTTRTVEENIFLGETNLPDSILELDSPYKLFKFFFSGEFLSKIVEQTCLYSVQQRPEKPIRIDSKDIENFLGILVWMANIRQHSTRRYWAPATRVPQIANVMHLNRFEEIKRFLHFSDDSKATKNTDKILPILNQI</sequence>
<reference evidence="2" key="1">
    <citation type="journal article" date="2023" name="Insect Mol. Biol.">
        <title>Genome sequencing provides insights into the evolution of gene families encoding plant cell wall-degrading enzymes in longhorned beetles.</title>
        <authorList>
            <person name="Shin N.R."/>
            <person name="Okamura Y."/>
            <person name="Kirsch R."/>
            <person name="Pauchet Y."/>
        </authorList>
    </citation>
    <scope>NUCLEOTIDE SEQUENCE</scope>
    <source>
        <strain evidence="2">AMC_N1</strain>
    </source>
</reference>